<name>A0A165MFZ0_9AGAM</name>
<gene>
    <name evidence="1" type="ORF">NEOLEDRAFT_1143602</name>
</gene>
<sequence>MYLYGAMGYNLSFPHAPLLDQLVESLSDLFESWVDYNVKLSKQRKKALIKHIQAVDTNIIAISYYQCLRGRPGISFCSHLFRPLVDSASRMDDTCTESRWLSSKPYIKLFLVTNCKEA</sequence>
<dbReference type="InParanoid" id="A0A165MFZ0"/>
<evidence type="ECO:0000313" key="1">
    <source>
        <dbReference type="EMBL" id="KZT18287.1"/>
    </source>
</evidence>
<reference evidence="1 2" key="1">
    <citation type="journal article" date="2016" name="Mol. Biol. Evol.">
        <title>Comparative Genomics of Early-Diverging Mushroom-Forming Fungi Provides Insights into the Origins of Lignocellulose Decay Capabilities.</title>
        <authorList>
            <person name="Nagy L.G."/>
            <person name="Riley R."/>
            <person name="Tritt A."/>
            <person name="Adam C."/>
            <person name="Daum C."/>
            <person name="Floudas D."/>
            <person name="Sun H."/>
            <person name="Yadav J.S."/>
            <person name="Pangilinan J."/>
            <person name="Larsson K.H."/>
            <person name="Matsuura K."/>
            <person name="Barry K."/>
            <person name="Labutti K."/>
            <person name="Kuo R."/>
            <person name="Ohm R.A."/>
            <person name="Bhattacharya S.S."/>
            <person name="Shirouzu T."/>
            <person name="Yoshinaga Y."/>
            <person name="Martin F.M."/>
            <person name="Grigoriev I.V."/>
            <person name="Hibbett D.S."/>
        </authorList>
    </citation>
    <scope>NUCLEOTIDE SEQUENCE [LARGE SCALE GENOMIC DNA]</scope>
    <source>
        <strain evidence="1 2">HHB14362 ss-1</strain>
    </source>
</reference>
<protein>
    <submittedName>
        <fullName evidence="1">Uncharacterized protein</fullName>
    </submittedName>
</protein>
<organism evidence="1 2">
    <name type="scientific">Neolentinus lepideus HHB14362 ss-1</name>
    <dbReference type="NCBI Taxonomy" id="1314782"/>
    <lineage>
        <taxon>Eukaryota</taxon>
        <taxon>Fungi</taxon>
        <taxon>Dikarya</taxon>
        <taxon>Basidiomycota</taxon>
        <taxon>Agaricomycotina</taxon>
        <taxon>Agaricomycetes</taxon>
        <taxon>Gloeophyllales</taxon>
        <taxon>Gloeophyllaceae</taxon>
        <taxon>Neolentinus</taxon>
    </lineage>
</organism>
<dbReference type="Proteomes" id="UP000076761">
    <property type="component" value="Unassembled WGS sequence"/>
</dbReference>
<proteinExistence type="predicted"/>
<dbReference type="AlphaFoldDB" id="A0A165MFZ0"/>
<keyword evidence="2" id="KW-1185">Reference proteome</keyword>
<dbReference type="EMBL" id="KV425692">
    <property type="protein sequence ID" value="KZT18287.1"/>
    <property type="molecule type" value="Genomic_DNA"/>
</dbReference>
<accession>A0A165MFZ0</accession>
<evidence type="ECO:0000313" key="2">
    <source>
        <dbReference type="Proteomes" id="UP000076761"/>
    </source>
</evidence>
<dbReference type="OrthoDB" id="3270165at2759"/>